<keyword evidence="2" id="KW-1185">Reference proteome</keyword>
<evidence type="ECO:0000313" key="2">
    <source>
        <dbReference type="Proteomes" id="UP000566071"/>
    </source>
</evidence>
<dbReference type="InterPro" id="IPR015943">
    <property type="entry name" value="WD40/YVTN_repeat-like_dom_sf"/>
</dbReference>
<evidence type="ECO:0000313" key="1">
    <source>
        <dbReference type="EMBL" id="NNU34265.1"/>
    </source>
</evidence>
<dbReference type="PANTHER" id="PTHR47197">
    <property type="entry name" value="PROTEIN NIRF"/>
    <property type="match status" value="1"/>
</dbReference>
<evidence type="ECO:0008006" key="3">
    <source>
        <dbReference type="Google" id="ProtNLM"/>
    </source>
</evidence>
<dbReference type="Proteomes" id="UP000566071">
    <property type="component" value="Unassembled WGS sequence"/>
</dbReference>
<sequence>MKISTRAAVALVCCTVISLAVSWRPVPPIARPAKAASALMNGRYLFVAAPGIRDYLGYGGHGLMVFDIDHGHKFVKRIALNGLHPKNGLPSNVKGIGVSLPLHSVYVTTLEALQRIDIVTGKLIWEKPIPGGCDRLSVSPDGKTMYLPSLESHYWNVIDCENGNIIKRLDGFNASHNTIYALSGKHAYPADIKNTIVKIADTKTNEVTARVGPFINFVRPFTINRKETRIFVNCNDLLGFEVGDITTGKKVAHKEVEGWTTGPVRRHSCPSHGIGLTPDEKEIWLCDGFNMRMHIFSAVEPYQQLTTIPLQDMPGWITFTIDGKYAYPSSGEVIDVKTRKIVTILKDENYNNVASEKVLEIDFKDGKPVRAGDQFGVGRAM</sequence>
<gene>
    <name evidence="1" type="ORF">HK413_09090</name>
</gene>
<protein>
    <recommendedName>
        <fullName evidence="3">DNA-binding beta-propeller fold protein YncE</fullName>
    </recommendedName>
</protein>
<dbReference type="SUPFAM" id="SSF51004">
    <property type="entry name" value="C-terminal (heme d1) domain of cytochrome cd1-nitrite reductase"/>
    <property type="match status" value="1"/>
</dbReference>
<dbReference type="EMBL" id="JABFCR010000037">
    <property type="protein sequence ID" value="NNU34265.1"/>
    <property type="molecule type" value="Genomic_DNA"/>
</dbReference>
<dbReference type="PANTHER" id="PTHR47197:SF3">
    <property type="entry name" value="DIHYDRO-HEME D1 DEHYDROGENASE"/>
    <property type="match status" value="1"/>
</dbReference>
<comment type="caution">
    <text evidence="1">The sequence shown here is derived from an EMBL/GenBank/DDBJ whole genome shotgun (WGS) entry which is preliminary data.</text>
</comment>
<dbReference type="InterPro" id="IPR011048">
    <property type="entry name" value="Haem_d1_sf"/>
</dbReference>
<dbReference type="Gene3D" id="2.130.10.10">
    <property type="entry name" value="YVTN repeat-like/Quinoprotein amine dehydrogenase"/>
    <property type="match status" value="1"/>
</dbReference>
<name>A0ABX1W5J2_9SPHI</name>
<accession>A0ABX1W5J2</accession>
<proteinExistence type="predicted"/>
<reference evidence="1 2" key="1">
    <citation type="submission" date="2020-05" db="EMBL/GenBank/DDBJ databases">
        <authorList>
            <person name="Khan S.A."/>
            <person name="Jeon C.O."/>
            <person name="Chun B.H."/>
        </authorList>
    </citation>
    <scope>NUCLEOTIDE SEQUENCE [LARGE SCALE GENOMIC DNA]</scope>
    <source>
        <strain evidence="1 2">S1162</strain>
    </source>
</reference>
<dbReference type="InterPro" id="IPR051200">
    <property type="entry name" value="Host-pathogen_enzymatic-act"/>
</dbReference>
<organism evidence="1 2">
    <name type="scientific">Mucilaginibacter humi</name>
    <dbReference type="NCBI Taxonomy" id="2732510"/>
    <lineage>
        <taxon>Bacteria</taxon>
        <taxon>Pseudomonadati</taxon>
        <taxon>Bacteroidota</taxon>
        <taxon>Sphingobacteriia</taxon>
        <taxon>Sphingobacteriales</taxon>
        <taxon>Sphingobacteriaceae</taxon>
        <taxon>Mucilaginibacter</taxon>
    </lineage>
</organism>